<evidence type="ECO:0000259" key="7">
    <source>
        <dbReference type="PROSITE" id="PS50102"/>
    </source>
</evidence>
<keyword evidence="5" id="KW-0747">Spliceosome</keyword>
<dbReference type="Gene3D" id="6.10.140.1790">
    <property type="match status" value="1"/>
</dbReference>
<protein>
    <recommendedName>
        <fullName evidence="5">Branchpoint-bridging protein</fullName>
    </recommendedName>
</protein>
<evidence type="ECO:0000256" key="6">
    <source>
        <dbReference type="SAM" id="MobiDB-lite"/>
    </source>
</evidence>
<comment type="similarity">
    <text evidence="5">Belongs to the BBP/SF1 family.</text>
</comment>
<feature type="compositionally biased region" description="Basic and acidic residues" evidence="6">
    <location>
        <begin position="219"/>
        <end position="234"/>
    </location>
</feature>
<dbReference type="GO" id="GO:0000398">
    <property type="term" value="P:mRNA splicing, via spliceosome"/>
    <property type="evidence" value="ECO:0007669"/>
    <property type="project" value="UniProtKB-UniRule"/>
</dbReference>
<dbReference type="GO" id="GO:0009967">
    <property type="term" value="P:positive regulation of signal transduction"/>
    <property type="evidence" value="ECO:0007669"/>
    <property type="project" value="UniProtKB-ARBA"/>
</dbReference>
<keyword evidence="5" id="KW-0863">Zinc-finger</keyword>
<dbReference type="Gene3D" id="3.30.1370.10">
    <property type="entry name" value="K Homology domain, type 1"/>
    <property type="match status" value="1"/>
</dbReference>
<feature type="compositionally biased region" description="Basic and acidic residues" evidence="6">
    <location>
        <begin position="12"/>
        <end position="21"/>
    </location>
</feature>
<dbReference type="GO" id="GO:0005737">
    <property type="term" value="C:cytoplasm"/>
    <property type="evidence" value="ECO:0007669"/>
    <property type="project" value="UniProtKB-ARBA"/>
</dbReference>
<comment type="function">
    <text evidence="5">Necessary for the splicing of pre-mRNA. Has a role in the recognition of the branch site (5'-UACUAAC-3'), the pyrimidine tract and the 3'-splice site at the 3'-end of introns.</text>
</comment>
<dbReference type="InterPro" id="IPR000504">
    <property type="entry name" value="RRM_dom"/>
</dbReference>
<dbReference type="SMART" id="SM00360">
    <property type="entry name" value="RRM"/>
    <property type="match status" value="1"/>
</dbReference>
<sequence>MTVSCGGVAVDDGGHTAIRIEEETEEGREEAEEVIKEGTMRKPKASYSSRMNSYSNFEVREPMEEPVVEHVPESSPKSDSDDSEESEEDPEEECEEDAEEELEEDQEMGSEEEDPEEESSVEPFEESAEEPAESISPDEDALKEIISKPSSHGEIDGNDHPSGDYQSRENKRSLDVTSDSELCQVIQNKFGQEEACKAESDADKQQEHTGSSGKRRRSRWDENDGKTEEGNETSKRRKTRWASEVSDLKMLGPIQLPNFVTGLVGNNMDPKIQKLKLRLSELNSKLLSSELHDDRPEEKRSPSPEPKYNNLGIRTNTREARLREKLEGERQRVILKLVKENPIFNALPDYKPPKLLRNFTYRGNTQKKLEKETGARILLRGKGSARGPDKKNSETDNEDLHVRIEADNQQSLDAAVEMVEKLLIPVDEGMNDHKRAQLEELAELNAIYFQNGDHMSTCGSFSHPSSSCPYLTANTKGKPDRETSDADLYVGYLPQAVDENRLRELFCPFGKITEVKIIMDRNTGLSKGYGFVKFESSIDAAMAVTHMHGLKMEGKMLAVRVAGRPSPQGAISANALSLRALPEPPGYMLPEAQSSFQINEGFGLPSSSLLLGSHNQLVESKGMDILPSVVSSAADVYQFLLAVALDLVFLHLFASGLMLAKNNLNSLAFFACSGDASISDSLKSIISIQSTLAR</sequence>
<feature type="region of interest" description="Disordered" evidence="6">
    <location>
        <begin position="288"/>
        <end position="316"/>
    </location>
</feature>
<feature type="region of interest" description="Disordered" evidence="6">
    <location>
        <begin position="194"/>
        <end position="242"/>
    </location>
</feature>
<dbReference type="SUPFAM" id="SSF54791">
    <property type="entry name" value="Eukaryotic type KH-domain (KH-domain type I)"/>
    <property type="match status" value="1"/>
</dbReference>
<evidence type="ECO:0000313" key="8">
    <source>
        <dbReference type="EMBL" id="KAE9464881.1"/>
    </source>
</evidence>
<feature type="compositionally biased region" description="Basic and acidic residues" evidence="6">
    <location>
        <begin position="140"/>
        <end position="174"/>
    </location>
</feature>
<comment type="caution">
    <text evidence="8">The sequence shown here is derived from an EMBL/GenBank/DDBJ whole genome shotgun (WGS) entry which is preliminary data.</text>
</comment>
<dbReference type="GO" id="GO:0045131">
    <property type="term" value="F:pre-mRNA branch point binding"/>
    <property type="evidence" value="ECO:0007669"/>
    <property type="project" value="UniProtKB-UniRule"/>
</dbReference>
<dbReference type="InterPro" id="IPR012677">
    <property type="entry name" value="Nucleotide-bd_a/b_plait_sf"/>
</dbReference>
<proteinExistence type="inferred from homology"/>
<name>A0A6A4M951_9ERIC</name>
<dbReference type="InterPro" id="IPR035979">
    <property type="entry name" value="RBD_domain_sf"/>
</dbReference>
<organism evidence="8 9">
    <name type="scientific">Rhododendron williamsianum</name>
    <dbReference type="NCBI Taxonomy" id="262921"/>
    <lineage>
        <taxon>Eukaryota</taxon>
        <taxon>Viridiplantae</taxon>
        <taxon>Streptophyta</taxon>
        <taxon>Embryophyta</taxon>
        <taxon>Tracheophyta</taxon>
        <taxon>Spermatophyta</taxon>
        <taxon>Magnoliopsida</taxon>
        <taxon>eudicotyledons</taxon>
        <taxon>Gunneridae</taxon>
        <taxon>Pentapetalae</taxon>
        <taxon>asterids</taxon>
        <taxon>Ericales</taxon>
        <taxon>Ericaceae</taxon>
        <taxon>Ericoideae</taxon>
        <taxon>Rhodoreae</taxon>
        <taxon>Rhododendron</taxon>
    </lineage>
</organism>
<dbReference type="FunFam" id="3.30.70.330:FF:000383">
    <property type="entry name" value="Sex lethal, isoform D"/>
    <property type="match status" value="1"/>
</dbReference>
<dbReference type="EMBL" id="QEFC01000317">
    <property type="protein sequence ID" value="KAE9464881.1"/>
    <property type="molecule type" value="Genomic_DNA"/>
</dbReference>
<dbReference type="AlphaFoldDB" id="A0A6A4M951"/>
<accession>A0A6A4M951</accession>
<comment type="subcellular location">
    <subcellularLocation>
        <location evidence="5">Nucleus</location>
    </subcellularLocation>
</comment>
<feature type="compositionally biased region" description="Basic and acidic residues" evidence="6">
    <location>
        <begin position="58"/>
        <end position="80"/>
    </location>
</feature>
<evidence type="ECO:0000256" key="5">
    <source>
        <dbReference type="RuleBase" id="RU367126"/>
    </source>
</evidence>
<feature type="compositionally biased region" description="Acidic residues" evidence="6">
    <location>
        <begin position="22"/>
        <end position="32"/>
    </location>
</feature>
<reference evidence="8 9" key="1">
    <citation type="journal article" date="2019" name="Genome Biol. Evol.">
        <title>The Rhododendron genome and chromosomal organization provide insight into shared whole-genome duplications across the heath family (Ericaceae).</title>
        <authorList>
            <person name="Soza V.L."/>
            <person name="Lindsley D."/>
            <person name="Waalkes A."/>
            <person name="Ramage E."/>
            <person name="Patwardhan R.P."/>
            <person name="Burton J.N."/>
            <person name="Adey A."/>
            <person name="Kumar A."/>
            <person name="Qiu R."/>
            <person name="Shendure J."/>
            <person name="Hall B."/>
        </authorList>
    </citation>
    <scope>NUCLEOTIDE SEQUENCE [LARGE SCALE GENOMIC DNA]</scope>
    <source>
        <strain evidence="8">RSF 1966-606</strain>
    </source>
</reference>
<keyword evidence="5" id="KW-0862">Zinc</keyword>
<feature type="compositionally biased region" description="Basic and acidic residues" evidence="6">
    <location>
        <begin position="194"/>
        <end position="207"/>
    </location>
</feature>
<dbReference type="OrthoDB" id="10021397at2759"/>
<evidence type="ECO:0000256" key="4">
    <source>
        <dbReference type="PROSITE-ProRule" id="PRU00176"/>
    </source>
</evidence>
<keyword evidence="9" id="KW-1185">Reference proteome</keyword>
<feature type="compositionally biased region" description="Basic and acidic residues" evidence="6">
    <location>
        <begin position="387"/>
        <end position="398"/>
    </location>
</feature>
<dbReference type="InterPro" id="IPR036612">
    <property type="entry name" value="KH_dom_type_1_sf"/>
</dbReference>
<gene>
    <name evidence="8" type="ORF">C3L33_03203</name>
</gene>
<dbReference type="GO" id="GO:0008270">
    <property type="term" value="F:zinc ion binding"/>
    <property type="evidence" value="ECO:0007669"/>
    <property type="project" value="UniProtKB-UniRule"/>
</dbReference>
<dbReference type="GO" id="GO:0048024">
    <property type="term" value="P:regulation of mRNA splicing, via spliceosome"/>
    <property type="evidence" value="ECO:0007669"/>
    <property type="project" value="TreeGrafter"/>
</dbReference>
<feature type="region of interest" description="Disordered" evidence="6">
    <location>
        <begin position="1"/>
        <end position="178"/>
    </location>
</feature>
<dbReference type="Proteomes" id="UP000428333">
    <property type="component" value="Linkage Group LG02"/>
</dbReference>
<dbReference type="PANTHER" id="PTHR11208">
    <property type="entry name" value="RNA-BINDING PROTEIN RELATED"/>
    <property type="match status" value="1"/>
</dbReference>
<dbReference type="InterPro" id="IPR032570">
    <property type="entry name" value="SF1-HH"/>
</dbReference>
<dbReference type="Pfam" id="PF00076">
    <property type="entry name" value="RRM_1"/>
    <property type="match status" value="1"/>
</dbReference>
<dbReference type="PANTHER" id="PTHR11208:SF45">
    <property type="entry name" value="SPLICING FACTOR 1"/>
    <property type="match status" value="1"/>
</dbReference>
<keyword evidence="5" id="KW-0507">mRNA processing</keyword>
<dbReference type="PROSITE" id="PS50102">
    <property type="entry name" value="RRM"/>
    <property type="match status" value="1"/>
</dbReference>
<dbReference type="InterPro" id="IPR055256">
    <property type="entry name" value="KH_1_KHDC4/BBP-like"/>
</dbReference>
<dbReference type="GO" id="GO:0003729">
    <property type="term" value="F:mRNA binding"/>
    <property type="evidence" value="ECO:0007669"/>
    <property type="project" value="TreeGrafter"/>
</dbReference>
<feature type="compositionally biased region" description="Basic and acidic residues" evidence="6">
    <location>
        <begin position="290"/>
        <end position="302"/>
    </location>
</feature>
<dbReference type="Pfam" id="PF22675">
    <property type="entry name" value="KH-I_KHDC4-BBP"/>
    <property type="match status" value="1"/>
</dbReference>
<dbReference type="GO" id="GO:0005681">
    <property type="term" value="C:spliceosomal complex"/>
    <property type="evidence" value="ECO:0007669"/>
    <property type="project" value="UniProtKB-KW"/>
</dbReference>
<dbReference type="Pfam" id="PF16275">
    <property type="entry name" value="SF1-HH"/>
    <property type="match status" value="1"/>
</dbReference>
<keyword evidence="1 5" id="KW-0479">Metal-binding</keyword>
<feature type="domain" description="RRM" evidence="7">
    <location>
        <begin position="486"/>
        <end position="564"/>
    </location>
</feature>
<dbReference type="InterPro" id="IPR047086">
    <property type="entry name" value="SF1-HH_sf"/>
</dbReference>
<evidence type="ECO:0000256" key="1">
    <source>
        <dbReference type="ARBA" id="ARBA00022723"/>
    </source>
</evidence>
<keyword evidence="5" id="KW-0508">mRNA splicing</keyword>
<dbReference type="Gene3D" id="3.30.70.330">
    <property type="match status" value="1"/>
</dbReference>
<feature type="compositionally biased region" description="Polar residues" evidence="6">
    <location>
        <begin position="46"/>
        <end position="56"/>
    </location>
</feature>
<feature type="compositionally biased region" description="Acidic residues" evidence="6">
    <location>
        <begin position="81"/>
        <end position="139"/>
    </location>
</feature>
<keyword evidence="2" id="KW-0677">Repeat</keyword>
<feature type="non-terminal residue" evidence="8">
    <location>
        <position position="1"/>
    </location>
</feature>
<evidence type="ECO:0000256" key="2">
    <source>
        <dbReference type="ARBA" id="ARBA00022737"/>
    </source>
</evidence>
<keyword evidence="5" id="KW-0539">Nucleus</keyword>
<feature type="region of interest" description="Disordered" evidence="6">
    <location>
        <begin position="379"/>
        <end position="398"/>
    </location>
</feature>
<evidence type="ECO:0000313" key="9">
    <source>
        <dbReference type="Proteomes" id="UP000428333"/>
    </source>
</evidence>
<dbReference type="GO" id="GO:0010629">
    <property type="term" value="P:negative regulation of gene expression"/>
    <property type="evidence" value="ECO:0007669"/>
    <property type="project" value="UniProtKB-ARBA"/>
</dbReference>
<dbReference type="SUPFAM" id="SSF54928">
    <property type="entry name" value="RNA-binding domain, RBD"/>
    <property type="match status" value="1"/>
</dbReference>
<keyword evidence="3 4" id="KW-0694">RNA-binding</keyword>
<dbReference type="InterPro" id="IPR045071">
    <property type="entry name" value="BBP-like"/>
</dbReference>
<evidence type="ECO:0000256" key="3">
    <source>
        <dbReference type="ARBA" id="ARBA00022884"/>
    </source>
</evidence>